<protein>
    <submittedName>
        <fullName evidence="3">Conserved membrane protein</fullName>
    </submittedName>
</protein>
<dbReference type="RefSeq" id="WP_014715808.1">
    <property type="nucleotide sequence ID" value="NC_017910.1"/>
</dbReference>
<keyword evidence="4" id="KW-1185">Reference proteome</keyword>
<dbReference type="STRING" id="630626.EBL_c06330"/>
<dbReference type="Proteomes" id="UP000001955">
    <property type="component" value="Chromosome"/>
</dbReference>
<evidence type="ECO:0000256" key="1">
    <source>
        <dbReference type="SAM" id="Phobius"/>
    </source>
</evidence>
<dbReference type="InterPro" id="IPR054309">
    <property type="entry name" value="NorB_cytochrome_c-like"/>
</dbReference>
<dbReference type="PATRIC" id="fig|630626.3.peg.625"/>
<gene>
    <name evidence="3" type="ordered locus">EBL_c06330</name>
</gene>
<organism evidence="3 4">
    <name type="scientific">Shimwellia blattae (strain ATCC 29907 / DSM 4481 / JCM 1650 / NBRC 105725 / CDC 9005-74)</name>
    <name type="common">Escherichia blattae</name>
    <dbReference type="NCBI Taxonomy" id="630626"/>
    <lineage>
        <taxon>Bacteria</taxon>
        <taxon>Pseudomonadati</taxon>
        <taxon>Pseudomonadota</taxon>
        <taxon>Gammaproteobacteria</taxon>
        <taxon>Enterobacterales</taxon>
        <taxon>Enterobacteriaceae</taxon>
        <taxon>Shimwellia</taxon>
    </lineage>
</organism>
<dbReference type="AlphaFoldDB" id="I2B5F4"/>
<feature type="domain" description="Nitric oxide reductase subunit B cytochrome c-like" evidence="2">
    <location>
        <begin position="37"/>
        <end position="217"/>
    </location>
</feature>
<keyword evidence="1" id="KW-1133">Transmembrane helix</keyword>
<feature type="transmembrane region" description="Helical" evidence="1">
    <location>
        <begin position="229"/>
        <end position="251"/>
    </location>
</feature>
<sequence length="261" mass="28961">MHYSRRLWLTLLVTCLLSFGVLLWLGGEIYQQAPPIPERVVTPDGTTVYTGEQIQNGQQAWFAAGGQQLGSVWGHGSYVAPDWSADWLHREALALRNIIAQDHFHATYDALSNEQQLVASGLMKQEMRQNTYNAQRNVIVISPQRAQAILQLSEHYDGLFSDAPAFHKLRVEYAMKENTLSSAVARNDLSAFFFWSAWAATTDRPGDSITYTSNWPHEELVGNTPSPSLGIWSVASVILLLGGIGALVWYGNPPIFNGGDK</sequence>
<evidence type="ECO:0000259" key="2">
    <source>
        <dbReference type="Pfam" id="PF22085"/>
    </source>
</evidence>
<dbReference type="EMBL" id="CP001560">
    <property type="protein sequence ID" value="AFJ45758.1"/>
    <property type="molecule type" value="Genomic_DNA"/>
</dbReference>
<reference evidence="3 4" key="1">
    <citation type="journal article" date="2012" name="J. Bacteriol.">
        <title>Complete genome sequence of the B12-producing Shimwellia blattae strain DSM 4481, isolated from a cockroach.</title>
        <authorList>
            <person name="Brzuszkiewicz E."/>
            <person name="Waschkowitz T."/>
            <person name="Wiezer A."/>
            <person name="Daniel R."/>
        </authorList>
    </citation>
    <scope>NUCLEOTIDE SEQUENCE [LARGE SCALE GENOMIC DNA]</scope>
    <source>
        <strain evidence="4">ATCC 29907 / DSM 4481 / JCM 1650 / NBRC 105725 / CDC 9005-74</strain>
    </source>
</reference>
<evidence type="ECO:0000313" key="3">
    <source>
        <dbReference type="EMBL" id="AFJ45758.1"/>
    </source>
</evidence>
<dbReference type="KEGG" id="ebt:EBL_c06330"/>
<proteinExistence type="predicted"/>
<evidence type="ECO:0000313" key="4">
    <source>
        <dbReference type="Proteomes" id="UP000001955"/>
    </source>
</evidence>
<name>I2B5F4_SHIBC</name>
<keyword evidence="1" id="KW-0472">Membrane</keyword>
<dbReference type="HOGENOM" id="CLU_101691_0_0_6"/>
<dbReference type="eggNOG" id="COG3256">
    <property type="taxonomic scope" value="Bacteria"/>
</dbReference>
<accession>I2B5F4</accession>
<keyword evidence="1" id="KW-0812">Transmembrane</keyword>
<dbReference type="Pfam" id="PF22085">
    <property type="entry name" value="NorB_cytochrome_c-like"/>
    <property type="match status" value="1"/>
</dbReference>